<dbReference type="RefSeq" id="WP_307626695.1">
    <property type="nucleotide sequence ID" value="NZ_JAUSZS010000003.1"/>
</dbReference>
<dbReference type="PANTHER" id="PTHR43441">
    <property type="entry name" value="RIBOSOMAL-PROTEIN-SERINE ACETYLTRANSFERASE"/>
    <property type="match status" value="1"/>
</dbReference>
<organism evidence="3 4">
    <name type="scientific">Streptomyces turgidiscabies</name>
    <dbReference type="NCBI Taxonomy" id="85558"/>
    <lineage>
        <taxon>Bacteria</taxon>
        <taxon>Bacillati</taxon>
        <taxon>Actinomycetota</taxon>
        <taxon>Actinomycetes</taxon>
        <taxon>Kitasatosporales</taxon>
        <taxon>Streptomycetaceae</taxon>
        <taxon>Streptomyces</taxon>
    </lineage>
</organism>
<feature type="domain" description="N-acetyltransferase" evidence="2">
    <location>
        <begin position="7"/>
        <end position="138"/>
    </location>
</feature>
<comment type="caution">
    <text evidence="3">The sequence shown here is derived from an EMBL/GenBank/DDBJ whole genome shotgun (WGS) entry which is preliminary data.</text>
</comment>
<feature type="compositionally biased region" description="Low complexity" evidence="1">
    <location>
        <begin position="228"/>
        <end position="239"/>
    </location>
</feature>
<proteinExistence type="predicted"/>
<feature type="region of interest" description="Disordered" evidence="1">
    <location>
        <begin position="217"/>
        <end position="239"/>
    </location>
</feature>
<dbReference type="InterPro" id="IPR051908">
    <property type="entry name" value="Ribosomal_N-acetyltransferase"/>
</dbReference>
<dbReference type="Proteomes" id="UP001223072">
    <property type="component" value="Unassembled WGS sequence"/>
</dbReference>
<accession>A0ABU0RLG0</accession>
<dbReference type="SUPFAM" id="SSF55729">
    <property type="entry name" value="Acyl-CoA N-acyltransferases (Nat)"/>
    <property type="match status" value="1"/>
</dbReference>
<protein>
    <submittedName>
        <fullName evidence="3">RimJ/RimL family protein N-acetyltransferase</fullName>
    </submittedName>
</protein>
<dbReference type="Gene3D" id="3.40.630.30">
    <property type="match status" value="1"/>
</dbReference>
<gene>
    <name evidence="3" type="ORF">QFZ49_002762</name>
</gene>
<dbReference type="InterPro" id="IPR000182">
    <property type="entry name" value="GNAT_dom"/>
</dbReference>
<dbReference type="InterPro" id="IPR016181">
    <property type="entry name" value="Acyl_CoA_acyltransferase"/>
</dbReference>
<keyword evidence="4" id="KW-1185">Reference proteome</keyword>
<evidence type="ECO:0000313" key="3">
    <source>
        <dbReference type="EMBL" id="MDQ0932832.1"/>
    </source>
</evidence>
<reference evidence="3 4" key="1">
    <citation type="submission" date="2023-07" db="EMBL/GenBank/DDBJ databases">
        <title>Comparative genomics of wheat-associated soil bacteria to identify genetic determinants of phenazine resistance.</title>
        <authorList>
            <person name="Mouncey N."/>
        </authorList>
    </citation>
    <scope>NUCLEOTIDE SEQUENCE [LARGE SCALE GENOMIC DNA]</scope>
    <source>
        <strain evidence="3 4">W2I16</strain>
    </source>
</reference>
<name>A0ABU0RLG0_9ACTN</name>
<dbReference type="EMBL" id="JAUSZS010000003">
    <property type="protein sequence ID" value="MDQ0932832.1"/>
    <property type="molecule type" value="Genomic_DNA"/>
</dbReference>
<evidence type="ECO:0000313" key="4">
    <source>
        <dbReference type="Proteomes" id="UP001223072"/>
    </source>
</evidence>
<sequence>MKGLLCRLAPLTEAHLGAVAKWLSPSECEALVRGTSSTLSRESQYAALEAGSSPDSGSGDRRAALITDVRGTAVGIVHWWRLGEGVYEVGGATGDERLWNTGIGIEAALLLVDYLFEVRNCRRVEFTTGLHNNAVINIGLGDGMTVEAVCRNYFSAVGSTVPAVKSGTTREEYRRPYPHYQPRVGRRLDASRHEARTRALSRRVDVRAIADRLIRDGAGDTRVGEAGQGSQSSQRSQQP</sequence>
<evidence type="ECO:0000256" key="1">
    <source>
        <dbReference type="SAM" id="MobiDB-lite"/>
    </source>
</evidence>
<evidence type="ECO:0000259" key="2">
    <source>
        <dbReference type="Pfam" id="PF13302"/>
    </source>
</evidence>
<dbReference type="PANTHER" id="PTHR43441:SF10">
    <property type="entry name" value="ACETYLTRANSFERASE"/>
    <property type="match status" value="1"/>
</dbReference>
<dbReference type="Pfam" id="PF13302">
    <property type="entry name" value="Acetyltransf_3"/>
    <property type="match status" value="1"/>
</dbReference>